<keyword evidence="3" id="KW-0677">Repeat</keyword>
<dbReference type="PANTHER" id="PTHR23416">
    <property type="entry name" value="SIALIC ACID SYNTHASE-RELATED"/>
    <property type="match status" value="1"/>
</dbReference>
<evidence type="ECO:0000256" key="1">
    <source>
        <dbReference type="ARBA" id="ARBA00007274"/>
    </source>
</evidence>
<dbReference type="GO" id="GO:0008374">
    <property type="term" value="F:O-acyltransferase activity"/>
    <property type="evidence" value="ECO:0007669"/>
    <property type="project" value="TreeGrafter"/>
</dbReference>
<dbReference type="CDD" id="cd04647">
    <property type="entry name" value="LbH_MAT_like"/>
    <property type="match status" value="1"/>
</dbReference>
<organism evidence="5 6">
    <name type="scientific">Aeromonas hydrophila</name>
    <dbReference type="NCBI Taxonomy" id="644"/>
    <lineage>
        <taxon>Bacteria</taxon>
        <taxon>Pseudomonadati</taxon>
        <taxon>Pseudomonadota</taxon>
        <taxon>Gammaproteobacteria</taxon>
        <taxon>Aeromonadales</taxon>
        <taxon>Aeromonadaceae</taxon>
        <taxon>Aeromonas</taxon>
    </lineage>
</organism>
<evidence type="ECO:0000256" key="4">
    <source>
        <dbReference type="ARBA" id="ARBA00023315"/>
    </source>
</evidence>
<proteinExistence type="inferred from homology"/>
<dbReference type="Gene3D" id="2.160.10.10">
    <property type="entry name" value="Hexapeptide repeat proteins"/>
    <property type="match status" value="1"/>
</dbReference>
<keyword evidence="4 5" id="KW-0012">Acyltransferase</keyword>
<evidence type="ECO:0000313" key="5">
    <source>
        <dbReference type="EMBL" id="WEE24631.1"/>
    </source>
</evidence>
<reference evidence="5" key="1">
    <citation type="submission" date="2023-02" db="EMBL/GenBank/DDBJ databases">
        <title>The sequence of Aeromonas hydrophila K533.</title>
        <authorList>
            <person name="Luo X."/>
        </authorList>
    </citation>
    <scope>NUCLEOTIDE SEQUENCE</scope>
    <source>
        <strain evidence="5">K533</strain>
    </source>
</reference>
<dbReference type="GO" id="GO:0005829">
    <property type="term" value="C:cytosol"/>
    <property type="evidence" value="ECO:0007669"/>
    <property type="project" value="TreeGrafter"/>
</dbReference>
<dbReference type="InterPro" id="IPR011004">
    <property type="entry name" value="Trimer_LpxA-like_sf"/>
</dbReference>
<dbReference type="SUPFAM" id="SSF51161">
    <property type="entry name" value="Trimeric LpxA-like enzymes"/>
    <property type="match status" value="1"/>
</dbReference>
<dbReference type="EMBL" id="CP118942">
    <property type="protein sequence ID" value="WEE24631.1"/>
    <property type="molecule type" value="Genomic_DNA"/>
</dbReference>
<name>A0AAX3NZS7_AERHY</name>
<evidence type="ECO:0000313" key="6">
    <source>
        <dbReference type="Proteomes" id="UP001214666"/>
    </source>
</evidence>
<evidence type="ECO:0000256" key="2">
    <source>
        <dbReference type="ARBA" id="ARBA00022679"/>
    </source>
</evidence>
<dbReference type="InterPro" id="IPR001451">
    <property type="entry name" value="Hexapep"/>
</dbReference>
<comment type="similarity">
    <text evidence="1">Belongs to the transferase hexapeptide repeat family.</text>
</comment>
<accession>A0AAX3NZS7</accession>
<protein>
    <submittedName>
        <fullName evidence="5">Acyltransferase</fullName>
    </submittedName>
</protein>
<dbReference type="AlphaFoldDB" id="A0AAX3NZS7"/>
<gene>
    <name evidence="5" type="ORF">PY771_13170</name>
</gene>
<dbReference type="PANTHER" id="PTHR23416:SF23">
    <property type="entry name" value="ACETYLTRANSFERASE C18B11.09C-RELATED"/>
    <property type="match status" value="1"/>
</dbReference>
<keyword evidence="2" id="KW-0808">Transferase</keyword>
<dbReference type="Pfam" id="PF00132">
    <property type="entry name" value="Hexapep"/>
    <property type="match status" value="1"/>
</dbReference>
<dbReference type="PROSITE" id="PS00101">
    <property type="entry name" value="HEXAPEP_TRANSFERASES"/>
    <property type="match status" value="1"/>
</dbReference>
<evidence type="ECO:0000256" key="3">
    <source>
        <dbReference type="ARBA" id="ARBA00022737"/>
    </source>
</evidence>
<dbReference type="Proteomes" id="UP001214666">
    <property type="component" value="Chromosome"/>
</dbReference>
<dbReference type="InterPro" id="IPR051159">
    <property type="entry name" value="Hexapeptide_acetyltransf"/>
</dbReference>
<sequence>MLSKVLNKIALLPHLVRYRKYVNSYNIYSTKFFRGEGTFVYGDGVLNIAEKSYCGSRCGIYVAEGYFCHIGRNTAISHNVRIYTSNRNAEDIINQNDSIGVDYGNVVIGDNCWIGANVFINQGVIIGDNVVIGANAVVTKDIPSYSVAVGVPARVIKNANK</sequence>
<dbReference type="InterPro" id="IPR018357">
    <property type="entry name" value="Hexapep_transf_CS"/>
</dbReference>